<dbReference type="InterPro" id="IPR006843">
    <property type="entry name" value="PAP/fibrillin_dom"/>
</dbReference>
<evidence type="ECO:0000256" key="1">
    <source>
        <dbReference type="ARBA" id="ARBA00004474"/>
    </source>
</evidence>
<evidence type="ECO:0000256" key="2">
    <source>
        <dbReference type="ARBA" id="ARBA00022640"/>
    </source>
</evidence>
<feature type="chain" id="PRO_5031010633" description="Plastid lipid-associated protein/fibrillin conserved domain-containing protein" evidence="3">
    <location>
        <begin position="21"/>
        <end position="284"/>
    </location>
</feature>
<gene>
    <name evidence="5" type="ORF">PAUS00366_LOCUS11748</name>
</gene>
<sequence length="284" mass="30506">MRLLLSVTIAIASLVGRVSAFAPQSTNNVNNRATTLFSSVPSDVSSAPSRSLNEHKSDLVRACTADTKPSLNDIKTMVQELEQKAELVGEGQSSSSAGLLSGKWELLYSPEDETRSSPFFWAFEQAFPDNSDQIFGITDGIPAGIKDIGPAYQTIEGLAEGTSTGKLVSRVKVATLNGLATSIMTTRADITGSIGLDGLTIRIDTTKPEESTVLEKLGPLGTLLNDNLPPFPSGQALEQVVPGSSTVVMRTTFCDDGLRISRNDAKYNEPYVWRRVKFSGMEDL</sequence>
<evidence type="ECO:0000256" key="3">
    <source>
        <dbReference type="SAM" id="SignalP"/>
    </source>
</evidence>
<reference evidence="5" key="1">
    <citation type="submission" date="2021-01" db="EMBL/GenBank/DDBJ databases">
        <authorList>
            <person name="Corre E."/>
            <person name="Pelletier E."/>
            <person name="Niang G."/>
            <person name="Scheremetjew M."/>
            <person name="Finn R."/>
            <person name="Kale V."/>
            <person name="Holt S."/>
            <person name="Cochrane G."/>
            <person name="Meng A."/>
            <person name="Brown T."/>
            <person name="Cohen L."/>
        </authorList>
    </citation>
    <scope>NUCLEOTIDE SEQUENCE</scope>
    <source>
        <strain evidence="5">10249 10 AB</strain>
    </source>
</reference>
<dbReference type="Pfam" id="PF04755">
    <property type="entry name" value="PAP_fibrillin"/>
    <property type="match status" value="1"/>
</dbReference>
<evidence type="ECO:0000259" key="4">
    <source>
        <dbReference type="Pfam" id="PF04755"/>
    </source>
</evidence>
<feature type="domain" description="Plastid lipid-associated protein/fibrillin conserved" evidence="4">
    <location>
        <begin position="50"/>
        <end position="264"/>
    </location>
</feature>
<comment type="subcellular location">
    <subcellularLocation>
        <location evidence="1">Plastid</location>
    </subcellularLocation>
</comment>
<name>A0A7S4AKS3_9STRA</name>
<keyword evidence="3" id="KW-0732">Signal</keyword>
<feature type="signal peptide" evidence="3">
    <location>
        <begin position="1"/>
        <end position="20"/>
    </location>
</feature>
<protein>
    <recommendedName>
        <fullName evidence="4">Plastid lipid-associated protein/fibrillin conserved domain-containing protein</fullName>
    </recommendedName>
</protein>
<keyword evidence="2" id="KW-0934">Plastid</keyword>
<evidence type="ECO:0000313" key="5">
    <source>
        <dbReference type="EMBL" id="CAE0718994.1"/>
    </source>
</evidence>
<organism evidence="5">
    <name type="scientific">Pseudo-nitzschia australis</name>
    <dbReference type="NCBI Taxonomy" id="44445"/>
    <lineage>
        <taxon>Eukaryota</taxon>
        <taxon>Sar</taxon>
        <taxon>Stramenopiles</taxon>
        <taxon>Ochrophyta</taxon>
        <taxon>Bacillariophyta</taxon>
        <taxon>Bacillariophyceae</taxon>
        <taxon>Bacillariophycidae</taxon>
        <taxon>Bacillariales</taxon>
        <taxon>Bacillariaceae</taxon>
        <taxon>Pseudo-nitzschia</taxon>
    </lineage>
</organism>
<accession>A0A7S4AKS3</accession>
<dbReference type="AlphaFoldDB" id="A0A7S4AKS3"/>
<proteinExistence type="predicted"/>
<dbReference type="GO" id="GO:0009536">
    <property type="term" value="C:plastid"/>
    <property type="evidence" value="ECO:0007669"/>
    <property type="project" value="UniProtKB-SubCell"/>
</dbReference>
<dbReference type="EMBL" id="HBIX01016215">
    <property type="protein sequence ID" value="CAE0718994.1"/>
    <property type="molecule type" value="Transcribed_RNA"/>
</dbReference>